<name>A0ABQ9WGU9_SAGOE</name>
<sequence>MCVLSWASQVLATPVAPGDPCGQTSGAGEAQMVTSAPGLCSQAGPAQPCTPRWLRGREGSGQAHGDAAGGLNPDSLNEGSTTGTLPADARHAFPSPLLSKSCLEMAGRGCPEGLRFSGVSPPASRADTWGCGLQSSPQEQQKLPGKEEGGACPPNPQHHWTDSLDVSPDLPAPGSLGQTMRPYSSDSETENPSMVGAGLWAREAQPRAQMPLHPQHPRAVSTGGRGM</sequence>
<proteinExistence type="predicted"/>
<protein>
    <submittedName>
        <fullName evidence="2">Uncharacterized protein</fullName>
    </submittedName>
</protein>
<gene>
    <name evidence="2" type="ORF">P7K49_002101</name>
</gene>
<dbReference type="Proteomes" id="UP001266305">
    <property type="component" value="Unassembled WGS sequence"/>
</dbReference>
<reference evidence="2 3" key="1">
    <citation type="submission" date="2023-05" db="EMBL/GenBank/DDBJ databases">
        <title>B98-5 Cell Line De Novo Hybrid Assembly: An Optical Mapping Approach.</title>
        <authorList>
            <person name="Kananen K."/>
            <person name="Auerbach J.A."/>
            <person name="Kautto E."/>
            <person name="Blachly J.S."/>
        </authorList>
    </citation>
    <scope>NUCLEOTIDE SEQUENCE [LARGE SCALE GENOMIC DNA]</scope>
    <source>
        <strain evidence="2">B95-8</strain>
        <tissue evidence="2">Cell line</tissue>
    </source>
</reference>
<dbReference type="EMBL" id="JASSZA010000001">
    <property type="protein sequence ID" value="KAK2120715.1"/>
    <property type="molecule type" value="Genomic_DNA"/>
</dbReference>
<evidence type="ECO:0000256" key="1">
    <source>
        <dbReference type="SAM" id="MobiDB-lite"/>
    </source>
</evidence>
<feature type="region of interest" description="Disordered" evidence="1">
    <location>
        <begin position="119"/>
        <end position="193"/>
    </location>
</feature>
<evidence type="ECO:0000313" key="2">
    <source>
        <dbReference type="EMBL" id="KAK2120715.1"/>
    </source>
</evidence>
<feature type="compositionally biased region" description="Polar residues" evidence="1">
    <location>
        <begin position="74"/>
        <end position="84"/>
    </location>
</feature>
<feature type="compositionally biased region" description="Polar residues" evidence="1">
    <location>
        <begin position="176"/>
        <end position="192"/>
    </location>
</feature>
<accession>A0ABQ9WGU9</accession>
<feature type="region of interest" description="Disordered" evidence="1">
    <location>
        <begin position="39"/>
        <end position="92"/>
    </location>
</feature>
<feature type="region of interest" description="Disordered" evidence="1">
    <location>
        <begin position="205"/>
        <end position="227"/>
    </location>
</feature>
<keyword evidence="3" id="KW-1185">Reference proteome</keyword>
<comment type="caution">
    <text evidence="2">The sequence shown here is derived from an EMBL/GenBank/DDBJ whole genome shotgun (WGS) entry which is preliminary data.</text>
</comment>
<organism evidence="2 3">
    <name type="scientific">Saguinus oedipus</name>
    <name type="common">Cotton-top tamarin</name>
    <name type="synonym">Oedipomidas oedipus</name>
    <dbReference type="NCBI Taxonomy" id="9490"/>
    <lineage>
        <taxon>Eukaryota</taxon>
        <taxon>Metazoa</taxon>
        <taxon>Chordata</taxon>
        <taxon>Craniata</taxon>
        <taxon>Vertebrata</taxon>
        <taxon>Euteleostomi</taxon>
        <taxon>Mammalia</taxon>
        <taxon>Eutheria</taxon>
        <taxon>Euarchontoglires</taxon>
        <taxon>Primates</taxon>
        <taxon>Haplorrhini</taxon>
        <taxon>Platyrrhini</taxon>
        <taxon>Cebidae</taxon>
        <taxon>Callitrichinae</taxon>
        <taxon>Saguinus</taxon>
    </lineage>
</organism>
<evidence type="ECO:0000313" key="3">
    <source>
        <dbReference type="Proteomes" id="UP001266305"/>
    </source>
</evidence>